<dbReference type="Pfam" id="PF00317">
    <property type="entry name" value="Ribonuc_red_lgN"/>
    <property type="match status" value="1"/>
</dbReference>
<feature type="domain" description="Ribonucleotide reductase large subunit C-terminal" evidence="13">
    <location>
        <begin position="104"/>
        <end position="422"/>
    </location>
</feature>
<evidence type="ECO:0000256" key="9">
    <source>
        <dbReference type="ARBA" id="ARBA00023285"/>
    </source>
</evidence>
<dbReference type="PRINTS" id="PR01183">
    <property type="entry name" value="RIBORDTASEM1"/>
</dbReference>
<evidence type="ECO:0000313" key="15">
    <source>
        <dbReference type="Proteomes" id="UP000228920"/>
    </source>
</evidence>
<dbReference type="GO" id="GO:0071897">
    <property type="term" value="P:DNA biosynthetic process"/>
    <property type="evidence" value="ECO:0007669"/>
    <property type="project" value="UniProtKB-KW"/>
</dbReference>
<evidence type="ECO:0000256" key="11">
    <source>
        <dbReference type="RuleBase" id="RU364064"/>
    </source>
</evidence>
<dbReference type="SUPFAM" id="SSF51998">
    <property type="entry name" value="PFL-like glycyl radical enzymes"/>
    <property type="match status" value="1"/>
</dbReference>
<evidence type="ECO:0000256" key="2">
    <source>
        <dbReference type="ARBA" id="ARBA00007405"/>
    </source>
</evidence>
<dbReference type="InterPro" id="IPR000788">
    <property type="entry name" value="RNR_lg_C"/>
</dbReference>
<evidence type="ECO:0000259" key="13">
    <source>
        <dbReference type="Pfam" id="PF02867"/>
    </source>
</evidence>
<accession>A0A2M7THH1</accession>
<dbReference type="Proteomes" id="UP000228920">
    <property type="component" value="Unassembled WGS sequence"/>
</dbReference>
<keyword evidence="5 11" id="KW-0547">Nucleotide-binding</keyword>
<reference evidence="15" key="1">
    <citation type="submission" date="2017-09" db="EMBL/GenBank/DDBJ databases">
        <title>Depth-based differentiation of microbial function through sediment-hosted aquifers and enrichment of novel symbionts in the deep terrestrial subsurface.</title>
        <authorList>
            <person name="Probst A.J."/>
            <person name="Ladd B."/>
            <person name="Jarett J.K."/>
            <person name="Geller-Mcgrath D.E."/>
            <person name="Sieber C.M.K."/>
            <person name="Emerson J.B."/>
            <person name="Anantharaman K."/>
            <person name="Thomas B.C."/>
            <person name="Malmstrom R."/>
            <person name="Stieglmeier M."/>
            <person name="Klingl A."/>
            <person name="Woyke T."/>
            <person name="Ryan C.M."/>
            <person name="Banfield J.F."/>
        </authorList>
    </citation>
    <scope>NUCLEOTIDE SEQUENCE [LARGE SCALE GENOMIC DNA]</scope>
</reference>
<keyword evidence="9 11" id="KW-0170">Cobalt</keyword>
<dbReference type="PANTHER" id="PTHR43371">
    <property type="entry name" value="VITAMIN B12-DEPENDENT RIBONUCLEOTIDE REDUCTASE"/>
    <property type="match status" value="1"/>
</dbReference>
<feature type="domain" description="Ribonucleotide reductase large subunit N-terminal" evidence="12">
    <location>
        <begin position="19"/>
        <end position="96"/>
    </location>
</feature>
<proteinExistence type="inferred from homology"/>
<dbReference type="AlphaFoldDB" id="A0A2M7THH1"/>
<evidence type="ECO:0000256" key="4">
    <source>
        <dbReference type="ARBA" id="ARBA00022634"/>
    </source>
</evidence>
<keyword evidence="7" id="KW-0215">Deoxyribonucleotide synthesis</keyword>
<evidence type="ECO:0000256" key="6">
    <source>
        <dbReference type="ARBA" id="ARBA00023002"/>
    </source>
</evidence>
<evidence type="ECO:0000256" key="8">
    <source>
        <dbReference type="ARBA" id="ARBA00023157"/>
    </source>
</evidence>
<organism evidence="14 15">
    <name type="scientific">candidate division WWE3 bacterium CG_4_10_14_0_2_um_filter_41_14</name>
    <dbReference type="NCBI Taxonomy" id="1975072"/>
    <lineage>
        <taxon>Bacteria</taxon>
        <taxon>Katanobacteria</taxon>
    </lineage>
</organism>
<dbReference type="EC" id="1.17.4.1" evidence="11"/>
<evidence type="ECO:0000256" key="5">
    <source>
        <dbReference type="ARBA" id="ARBA00022741"/>
    </source>
</evidence>
<dbReference type="GO" id="GO:0009263">
    <property type="term" value="P:deoxyribonucleotide biosynthetic process"/>
    <property type="evidence" value="ECO:0007669"/>
    <property type="project" value="UniProtKB-KW"/>
</dbReference>
<dbReference type="CDD" id="cd02888">
    <property type="entry name" value="RNR_II_dimer"/>
    <property type="match status" value="1"/>
</dbReference>
<comment type="catalytic activity">
    <reaction evidence="10 11">
        <text>a 2'-deoxyribonucleoside 5'-diphosphate + [thioredoxin]-disulfide + H2O = a ribonucleoside 5'-diphosphate + [thioredoxin]-dithiol</text>
        <dbReference type="Rhea" id="RHEA:23252"/>
        <dbReference type="Rhea" id="RHEA-COMP:10698"/>
        <dbReference type="Rhea" id="RHEA-COMP:10700"/>
        <dbReference type="ChEBI" id="CHEBI:15377"/>
        <dbReference type="ChEBI" id="CHEBI:29950"/>
        <dbReference type="ChEBI" id="CHEBI:50058"/>
        <dbReference type="ChEBI" id="CHEBI:57930"/>
        <dbReference type="ChEBI" id="CHEBI:73316"/>
        <dbReference type="EC" id="1.17.4.1"/>
    </reaction>
</comment>
<dbReference type="PANTHER" id="PTHR43371:SF1">
    <property type="entry name" value="RIBONUCLEOSIDE-DIPHOSPHATE REDUCTASE"/>
    <property type="match status" value="1"/>
</dbReference>
<dbReference type="InterPro" id="IPR013509">
    <property type="entry name" value="RNR_lsu_N"/>
</dbReference>
<gene>
    <name evidence="14" type="ORF">COY32_04730</name>
</gene>
<evidence type="ECO:0000256" key="3">
    <source>
        <dbReference type="ARBA" id="ARBA00022628"/>
    </source>
</evidence>
<dbReference type="GO" id="GO:0005524">
    <property type="term" value="F:ATP binding"/>
    <property type="evidence" value="ECO:0007669"/>
    <property type="project" value="InterPro"/>
</dbReference>
<evidence type="ECO:0000256" key="1">
    <source>
        <dbReference type="ARBA" id="ARBA00001922"/>
    </source>
</evidence>
<sequence>MPIKQKITKPSYVTEPKMSPNAKKTLVSKCSMTDAEGKIIETPGEIYLRVANHMAKAELNWGNESAVEFTRKDFFESMRENRLIVTRSTLFEAGNPSAANQLSPCFVIPVEDSITSIFENLGKAAIVQKNYGGTGFNFSKIRPHGDKVRGVLQAASGPVDFLQAYSAALSKVMQGAKRHGGNMGILDVTHPDIMEFIRVKDEDQTIKNFNISVGVTRQFMEVVSEDKMWSLINPRNGEEVQKIKARKLFNLIAEHAWISGDPGLMFLDRTEEDNFTPSLGILNATNPCGEQPLLPFESCNLSSINLFAHMVKDGKEWRVDWDVLAKTAHTIVRFLDNMIEVNTYILPETEKMVRYGNRKIGAGVIGFGHVLFMLGISYNSMEGVRFARRMAKFIKGELEKASLELGKIRGPFPNFDISTYKGTAETYRNCTMFTIAPTGTVSMIANTTSGIEPAFSLGYERRTTYEKASENRPTETLTYVDPVFEQALKDRNLYKKSLIDKIIANGGSVQNIEEIPMDMKKTFVTTHDIDWKFHVKIQAAWQQYVDNSVSKTINMPHNATVEDVKQAYMLAWKEGCKGVTVYRDGSKMFQVMATSKTKKLETN</sequence>
<dbReference type="GO" id="GO:0004748">
    <property type="term" value="F:ribonucleoside-diphosphate reductase activity, thioredoxin disulfide as acceptor"/>
    <property type="evidence" value="ECO:0007669"/>
    <property type="project" value="UniProtKB-EC"/>
</dbReference>
<comment type="cofactor">
    <cofactor evidence="1 11">
        <name>adenosylcob(III)alamin</name>
        <dbReference type="ChEBI" id="CHEBI:18408"/>
    </cofactor>
</comment>
<dbReference type="Gene3D" id="3.20.70.20">
    <property type="match status" value="1"/>
</dbReference>
<keyword evidence="8" id="KW-1015">Disulfide bond</keyword>
<dbReference type="Pfam" id="PF02867">
    <property type="entry name" value="Ribonuc_red_lgC"/>
    <property type="match status" value="2"/>
</dbReference>
<comment type="function">
    <text evidence="11">Catalyzes the reduction of ribonucleotides to deoxyribonucleotides. May function to provide a pool of deoxyribonucleotide precursors for DNA repair during oxygen limitation and/or for immediate growth after restoration of oxygen.</text>
</comment>
<name>A0A2M7THH1_UNCKA</name>
<evidence type="ECO:0000256" key="7">
    <source>
        <dbReference type="ARBA" id="ARBA00023116"/>
    </source>
</evidence>
<protein>
    <recommendedName>
        <fullName evidence="11">Vitamin B12-dependent ribonucleotide reductase</fullName>
        <ecNumber evidence="11">1.17.4.1</ecNumber>
    </recommendedName>
</protein>
<evidence type="ECO:0000256" key="10">
    <source>
        <dbReference type="ARBA" id="ARBA00047754"/>
    </source>
</evidence>
<keyword evidence="3 11" id="KW-0846">Cobalamin</keyword>
<comment type="caution">
    <text evidence="14">The sequence shown here is derived from an EMBL/GenBank/DDBJ whole genome shotgun (WGS) entry which is preliminary data.</text>
</comment>
<feature type="domain" description="Ribonucleotide reductase large subunit C-terminal" evidence="13">
    <location>
        <begin position="425"/>
        <end position="582"/>
    </location>
</feature>
<dbReference type="InterPro" id="IPR013344">
    <property type="entry name" value="RNR_NrdJ/NrdZ"/>
</dbReference>
<dbReference type="InterPro" id="IPR050862">
    <property type="entry name" value="RdRp_reductase_class-2"/>
</dbReference>
<dbReference type="EMBL" id="PFNL01000123">
    <property type="protein sequence ID" value="PIZ45755.1"/>
    <property type="molecule type" value="Genomic_DNA"/>
</dbReference>
<comment type="similarity">
    <text evidence="2 11">Belongs to the ribonucleoside diphosphate reductase class-2 family.</text>
</comment>
<keyword evidence="4 11" id="KW-0237">DNA synthesis</keyword>
<dbReference type="NCBIfam" id="TIGR02504">
    <property type="entry name" value="NrdJ_Z"/>
    <property type="match status" value="1"/>
</dbReference>
<dbReference type="GO" id="GO:0031419">
    <property type="term" value="F:cobalamin binding"/>
    <property type="evidence" value="ECO:0007669"/>
    <property type="project" value="UniProtKB-KW"/>
</dbReference>
<evidence type="ECO:0000313" key="14">
    <source>
        <dbReference type="EMBL" id="PIZ45755.1"/>
    </source>
</evidence>
<evidence type="ECO:0000259" key="12">
    <source>
        <dbReference type="Pfam" id="PF00317"/>
    </source>
</evidence>
<keyword evidence="6 11" id="KW-0560">Oxidoreductase</keyword>